<evidence type="ECO:0000313" key="3">
    <source>
        <dbReference type="Proteomes" id="UP000599523"/>
    </source>
</evidence>
<accession>A0A972FFS5</accession>
<reference evidence="2" key="1">
    <citation type="submission" date="2019-12" db="EMBL/GenBank/DDBJ databases">
        <title>Comparative genomics gives insights into the taxonomy of the Azoarcus-Aromatoleum group and reveals separate origins of nif in the plant-associated Azoarcus and non-plant-associated Aromatoleum sub-groups.</title>
        <authorList>
            <person name="Lafos M."/>
            <person name="Maluk M."/>
            <person name="Batista M."/>
            <person name="Junghare M."/>
            <person name="Carmona M."/>
            <person name="Faoro H."/>
            <person name="Cruz L.M."/>
            <person name="Battistoni F."/>
            <person name="De Souza E."/>
            <person name="Pedrosa F."/>
            <person name="Chen W.-M."/>
            <person name="Poole P.S."/>
            <person name="Dixon R.A."/>
            <person name="James E.K."/>
        </authorList>
    </citation>
    <scope>NUCLEOTIDE SEQUENCE</scope>
    <source>
        <strain evidence="2">NSC3</strain>
    </source>
</reference>
<gene>
    <name evidence="2" type="ORF">GPA21_13110</name>
</gene>
<dbReference type="Pfam" id="PF10670">
    <property type="entry name" value="DUF4198"/>
    <property type="match status" value="1"/>
</dbReference>
<comment type="caution">
    <text evidence="2">The sequence shown here is derived from an EMBL/GenBank/DDBJ whole genome shotgun (WGS) entry which is preliminary data.</text>
</comment>
<keyword evidence="3" id="KW-1185">Reference proteome</keyword>
<feature type="signal peptide" evidence="1">
    <location>
        <begin position="1"/>
        <end position="23"/>
    </location>
</feature>
<dbReference type="RefSeq" id="WP_168988598.1">
    <property type="nucleotide sequence ID" value="NZ_CAWPHM010000309.1"/>
</dbReference>
<protein>
    <submittedName>
        <fullName evidence="2">DUF4198 domain-containing protein</fullName>
    </submittedName>
</protein>
<dbReference type="InterPro" id="IPR019613">
    <property type="entry name" value="DUF4198"/>
</dbReference>
<keyword evidence="1" id="KW-0732">Signal</keyword>
<feature type="chain" id="PRO_5038066860" evidence="1">
    <location>
        <begin position="24"/>
        <end position="267"/>
    </location>
</feature>
<sequence length="267" mass="29065">MKLSRTILLASIAAVTLTSAAHAHDVWLLPSSTVLSRSGPVTVDGAVSNDAFHFTYRPLRIQDNLFITGPQGISVEPENMMQGHLRTVFDANLPEAGSYRIALVNASVMASWKEGEETRRWRGRHEDLATNVPADAPELSVRESISRIETFVTVGSPSEIAPTGQGLEVHPVTHPNDLYEGEEATFAFTIDGKPAAGVEVSIMAGGTRYRDQLEKAALTTDGHGRISYTWPKPGMYRMEASADDENTTLANAQRRVSYAVTLEVLSQ</sequence>
<name>A0A972FFS5_9RHOO</name>
<organism evidence="2 3">
    <name type="scientific">Azoarcus taiwanensis</name>
    <dbReference type="NCBI Taxonomy" id="666964"/>
    <lineage>
        <taxon>Bacteria</taxon>
        <taxon>Pseudomonadati</taxon>
        <taxon>Pseudomonadota</taxon>
        <taxon>Betaproteobacteria</taxon>
        <taxon>Rhodocyclales</taxon>
        <taxon>Zoogloeaceae</taxon>
        <taxon>Azoarcus</taxon>
    </lineage>
</organism>
<dbReference type="EMBL" id="WTVM01000080">
    <property type="protein sequence ID" value="NMG03900.1"/>
    <property type="molecule type" value="Genomic_DNA"/>
</dbReference>
<evidence type="ECO:0000313" key="2">
    <source>
        <dbReference type="EMBL" id="NMG03900.1"/>
    </source>
</evidence>
<proteinExistence type="predicted"/>
<dbReference type="Proteomes" id="UP000599523">
    <property type="component" value="Unassembled WGS sequence"/>
</dbReference>
<dbReference type="AlphaFoldDB" id="A0A972FFS5"/>
<evidence type="ECO:0000256" key="1">
    <source>
        <dbReference type="SAM" id="SignalP"/>
    </source>
</evidence>